<feature type="transmembrane region" description="Helical" evidence="1">
    <location>
        <begin position="77"/>
        <end position="99"/>
    </location>
</feature>
<name>A0A6S4TAW8_AERCA</name>
<organism evidence="2 3">
    <name type="scientific">Aeromonas caviae</name>
    <name type="common">Aeromonas punctata</name>
    <dbReference type="NCBI Taxonomy" id="648"/>
    <lineage>
        <taxon>Bacteria</taxon>
        <taxon>Pseudomonadati</taxon>
        <taxon>Pseudomonadota</taxon>
        <taxon>Gammaproteobacteria</taxon>
        <taxon>Aeromonadales</taxon>
        <taxon>Aeromonadaceae</taxon>
        <taxon>Aeromonas</taxon>
    </lineage>
</organism>
<keyword evidence="2" id="KW-0614">Plasmid</keyword>
<evidence type="ECO:0000313" key="2">
    <source>
        <dbReference type="EMBL" id="BBQ32858.1"/>
    </source>
</evidence>
<evidence type="ECO:0000256" key="1">
    <source>
        <dbReference type="SAM" id="Phobius"/>
    </source>
</evidence>
<evidence type="ECO:0000313" key="3">
    <source>
        <dbReference type="Proteomes" id="UP000515756"/>
    </source>
</evidence>
<protein>
    <submittedName>
        <fullName evidence="2">Uncharacterized protein</fullName>
    </submittedName>
</protein>
<accession>A0A6S4TAW8</accession>
<keyword evidence="1" id="KW-0472">Membrane</keyword>
<reference evidence="2 3" key="1">
    <citation type="submission" date="2019-12" db="EMBL/GenBank/DDBJ databases">
        <title>complete genome sequences of Aeromonas caviae str. WP2-W18-ESBL-01 isolated from wastewater treatment plant effluent.</title>
        <authorList>
            <person name="Sekizuka T."/>
            <person name="Itokawa K."/>
            <person name="Yatsu K."/>
            <person name="Inamine Y."/>
            <person name="Kuroda M."/>
        </authorList>
    </citation>
    <scope>NUCLEOTIDE SEQUENCE [LARGE SCALE GENOMIC DNA]</scope>
    <source>
        <strain evidence="2 3">WP2-W18-ESBL-01</strain>
        <plasmid evidence="2 3">pWP2-W18-ESBL-01_1</plasmid>
    </source>
</reference>
<keyword evidence="1" id="KW-1133">Transmembrane helix</keyword>
<geneLocation type="plasmid" evidence="2 3">
    <name>pWP2-W18-ESBL-01_1</name>
</geneLocation>
<proteinExistence type="predicted"/>
<keyword evidence="1" id="KW-0812">Transmembrane</keyword>
<dbReference type="EMBL" id="AP021928">
    <property type="protein sequence ID" value="BBQ32858.1"/>
    <property type="molecule type" value="Genomic_DNA"/>
</dbReference>
<gene>
    <name evidence="2" type="ORF">WP2W18E01_P11050</name>
</gene>
<feature type="transmembrane region" description="Helical" evidence="1">
    <location>
        <begin position="32"/>
        <end position="57"/>
    </location>
</feature>
<sequence length="110" mass="12997">MLDKNDVYDRRIINDIPKMPAIMRSAFSMSNIIYQIGTVIYFILMVANLLMVITLFYQAAFIPSGTLITQSSLMSMVLWTISFAMMARWFIPFLFRALVRIWYYTTRSKW</sequence>
<dbReference type="AlphaFoldDB" id="A0A6S4TAW8"/>
<dbReference type="Proteomes" id="UP000515756">
    <property type="component" value="Plasmid pWP2-W18-ESBL-01_1"/>
</dbReference>